<evidence type="ECO:0000259" key="5">
    <source>
        <dbReference type="PROSITE" id="PS51898"/>
    </source>
</evidence>
<keyword evidence="7" id="KW-1185">Reference proteome</keyword>
<evidence type="ECO:0000313" key="7">
    <source>
        <dbReference type="Proteomes" id="UP001595823"/>
    </source>
</evidence>
<evidence type="ECO:0000256" key="2">
    <source>
        <dbReference type="ARBA" id="ARBA00023125"/>
    </source>
</evidence>
<accession>A0ABV8TV57</accession>
<dbReference type="InterPro" id="IPR002104">
    <property type="entry name" value="Integrase_catalytic"/>
</dbReference>
<evidence type="ECO:0000256" key="3">
    <source>
        <dbReference type="ARBA" id="ARBA00023172"/>
    </source>
</evidence>
<dbReference type="InterPro" id="IPR013762">
    <property type="entry name" value="Integrase-like_cat_sf"/>
</dbReference>
<evidence type="ECO:0000256" key="4">
    <source>
        <dbReference type="SAM" id="MobiDB-lite"/>
    </source>
</evidence>
<sequence>MGYAKKRYDKNGRPRYTAVYIDADGRERSAGTYDDSKVADRKWQAAEVKVAEGRGDHLVRGRQTFKEYVETHWLPNLQVEVKTYEGYHCTLYAYIMDFFSSKKMLHIHANDVRRWLKDLKDQGMKPSYRMHCKILLSTIMNSAVRDDVIVGNPCSKVKTEKVEPQPIPVITPEQFELFHKNLPDARSQLLVETAIETGLRWGELTELRPKDIDFATRVLTVSRAVVQVSPKFHPEGGRFVVKDKPKSGKRRHLKIAAALCNTLLDFITNQEIGQDDLIYQFSEAPKERRPQLPPAQGNTEPNEKGRTYPHGTMSAYTAGKCRCDHCRRAMADYRAERRANGKDNPRTPRTWDTDGHIPNRWFRDNVIKPTLKKAELTVDIRMHMLRHAHASWLLNGGADLQVVKERLGHSSITTTERYLGTLDNADETALEALASVRFRSSTVAASEPEPARSPSVQEAGTPDEILKQMAELQARLAAMFPQQQ</sequence>
<dbReference type="EMBL" id="JBHSDK010000005">
    <property type="protein sequence ID" value="MFC4334355.1"/>
    <property type="molecule type" value="Genomic_DNA"/>
</dbReference>
<dbReference type="InterPro" id="IPR011010">
    <property type="entry name" value="DNA_brk_join_enz"/>
</dbReference>
<reference evidence="7" key="1">
    <citation type="journal article" date="2019" name="Int. J. Syst. Evol. Microbiol.">
        <title>The Global Catalogue of Microorganisms (GCM) 10K type strain sequencing project: providing services to taxonomists for standard genome sequencing and annotation.</title>
        <authorList>
            <consortium name="The Broad Institute Genomics Platform"/>
            <consortium name="The Broad Institute Genome Sequencing Center for Infectious Disease"/>
            <person name="Wu L."/>
            <person name="Ma J."/>
        </authorList>
    </citation>
    <scope>NUCLEOTIDE SEQUENCE [LARGE SCALE GENOMIC DNA]</scope>
    <source>
        <strain evidence="7">IBRC-M 10908</strain>
    </source>
</reference>
<dbReference type="Gene3D" id="1.10.150.130">
    <property type="match status" value="1"/>
</dbReference>
<dbReference type="InterPro" id="IPR050090">
    <property type="entry name" value="Tyrosine_recombinase_XerCD"/>
</dbReference>
<name>A0ABV8TV57_9ACTN</name>
<feature type="region of interest" description="Disordered" evidence="4">
    <location>
        <begin position="441"/>
        <end position="463"/>
    </location>
</feature>
<evidence type="ECO:0000313" key="6">
    <source>
        <dbReference type="EMBL" id="MFC4334355.1"/>
    </source>
</evidence>
<dbReference type="Proteomes" id="UP001595823">
    <property type="component" value="Unassembled WGS sequence"/>
</dbReference>
<keyword evidence="2" id="KW-0238">DNA-binding</keyword>
<feature type="region of interest" description="Disordered" evidence="4">
    <location>
        <begin position="284"/>
        <end position="309"/>
    </location>
</feature>
<dbReference type="PROSITE" id="PS51898">
    <property type="entry name" value="TYR_RECOMBINASE"/>
    <property type="match status" value="1"/>
</dbReference>
<dbReference type="RefSeq" id="WP_380618095.1">
    <property type="nucleotide sequence ID" value="NZ_JBHSDK010000005.1"/>
</dbReference>
<dbReference type="Pfam" id="PF00589">
    <property type="entry name" value="Phage_integrase"/>
    <property type="match status" value="1"/>
</dbReference>
<dbReference type="PANTHER" id="PTHR30349">
    <property type="entry name" value="PHAGE INTEGRASE-RELATED"/>
    <property type="match status" value="1"/>
</dbReference>
<evidence type="ECO:0000256" key="1">
    <source>
        <dbReference type="ARBA" id="ARBA00008857"/>
    </source>
</evidence>
<dbReference type="PANTHER" id="PTHR30349:SF64">
    <property type="entry name" value="PROPHAGE INTEGRASE INTD-RELATED"/>
    <property type="match status" value="1"/>
</dbReference>
<dbReference type="CDD" id="cd00397">
    <property type="entry name" value="DNA_BRE_C"/>
    <property type="match status" value="1"/>
</dbReference>
<dbReference type="Gene3D" id="1.10.443.10">
    <property type="entry name" value="Intergrase catalytic core"/>
    <property type="match status" value="1"/>
</dbReference>
<dbReference type="SUPFAM" id="SSF56349">
    <property type="entry name" value="DNA breaking-rejoining enzymes"/>
    <property type="match status" value="2"/>
</dbReference>
<gene>
    <name evidence="6" type="ORF">ACFPET_03990</name>
</gene>
<comment type="similarity">
    <text evidence="1">Belongs to the 'phage' integrase family.</text>
</comment>
<proteinExistence type="inferred from homology"/>
<protein>
    <submittedName>
        <fullName evidence="6">Tyrosine-type recombinase/integrase</fullName>
    </submittedName>
</protein>
<feature type="domain" description="Tyr recombinase" evidence="5">
    <location>
        <begin position="165"/>
        <end position="432"/>
    </location>
</feature>
<dbReference type="InterPro" id="IPR010998">
    <property type="entry name" value="Integrase_recombinase_N"/>
</dbReference>
<organism evidence="6 7">
    <name type="scientific">Salininema proteolyticum</name>
    <dbReference type="NCBI Taxonomy" id="1607685"/>
    <lineage>
        <taxon>Bacteria</taxon>
        <taxon>Bacillati</taxon>
        <taxon>Actinomycetota</taxon>
        <taxon>Actinomycetes</taxon>
        <taxon>Glycomycetales</taxon>
        <taxon>Glycomycetaceae</taxon>
        <taxon>Salininema</taxon>
    </lineage>
</organism>
<keyword evidence="3" id="KW-0233">DNA recombination</keyword>
<comment type="caution">
    <text evidence="6">The sequence shown here is derived from an EMBL/GenBank/DDBJ whole genome shotgun (WGS) entry which is preliminary data.</text>
</comment>